<keyword evidence="2" id="KW-0436">Ligase</keyword>
<accession>A0A0S1SNR6</accession>
<evidence type="ECO:0000256" key="1">
    <source>
        <dbReference type="ARBA" id="ARBA00022490"/>
    </source>
</evidence>
<dbReference type="GO" id="GO:0006189">
    <property type="term" value="P:'de novo' IMP biosynthetic process"/>
    <property type="evidence" value="ECO:0007669"/>
    <property type="project" value="InterPro"/>
</dbReference>
<keyword evidence="1" id="KW-0963">Cytoplasm</keyword>
<dbReference type="NCBIfam" id="TIGR01737">
    <property type="entry name" value="FGAM_synth_I"/>
    <property type="match status" value="1"/>
</dbReference>
<keyword evidence="5" id="KW-0378">Hydrolase</keyword>
<dbReference type="Pfam" id="PF13507">
    <property type="entry name" value="GATase_5"/>
    <property type="match status" value="1"/>
</dbReference>
<protein>
    <submittedName>
        <fullName evidence="8">Phosphoribosylformylglycinamidine synthase I (FGAM synthase I)</fullName>
    </submittedName>
</protein>
<dbReference type="GO" id="GO:0005524">
    <property type="term" value="F:ATP binding"/>
    <property type="evidence" value="ECO:0007669"/>
    <property type="project" value="UniProtKB-KW"/>
</dbReference>
<dbReference type="GO" id="GO:0004642">
    <property type="term" value="F:phosphoribosylformylglycinamidine synthase activity"/>
    <property type="evidence" value="ECO:0007669"/>
    <property type="project" value="InterPro"/>
</dbReference>
<evidence type="ECO:0000256" key="2">
    <source>
        <dbReference type="ARBA" id="ARBA00022598"/>
    </source>
</evidence>
<evidence type="ECO:0000256" key="5">
    <source>
        <dbReference type="ARBA" id="ARBA00022801"/>
    </source>
</evidence>
<reference evidence="8 9" key="2">
    <citation type="journal article" date="2016" name="PeerJ">
        <title>Analysis of five complete genome sequences for members of the class Peribacteria in the recently recognized Peregrinibacteria bacterial phylum.</title>
        <authorList>
            <person name="Anantharaman K."/>
            <person name="Brown C.T."/>
            <person name="Burstein D."/>
            <person name="Castelle C.J."/>
            <person name="Probst A.J."/>
            <person name="Thomas B.C."/>
            <person name="Williams K.H."/>
            <person name="Banfield J.F."/>
        </authorList>
    </citation>
    <scope>NUCLEOTIDE SEQUENCE [LARGE SCALE GENOMIC DNA]</scope>
    <source>
        <strain evidence="8">RIFOXYD1_FULL_PER-ii_59_16</strain>
    </source>
</reference>
<sequence>MTRIAVLSFPGNNCEVESLKAVKQAGMEAVFFKWNDSKENLEGIDGYFIPGGFSYEDRGRSGMVAARDPLLQFLHEENERGKVIIGNCNGAQILVESGLIPLDKGLKMSLARNALSDQSVGFISEWVWITPTCKRDRCATADWEGVMHLPIAHGEGRFTTKDKDVWKEIKKNDQMAFSYCDASGKVSDDPVVTPNGSEFSIAGICNPAGTVVALMPHPERTENGKPYFESMKRWIERRAPHPAPLPQGEGSAVWKVSLRPPQPTEIFVGTIITNNEERTVEQAAHRLVPGLTLTQLKYIAPGRAKPEELLSRLSFFNPNKETAMVRQGDTFYRWESDTKKLEPAQKSPIEGAVTLLRRDEPDTGASAIGQGSQTGICYICRGVKEQELLKREVLEVFANPHASTLERLA</sequence>
<name>A0A0S1SV75_9BACT</name>
<organism evidence="8 9">
    <name type="scientific">Candidatus Peribacter riflensis</name>
    <dbReference type="NCBI Taxonomy" id="1735162"/>
    <lineage>
        <taxon>Bacteria</taxon>
        <taxon>Candidatus Peregrinibacteriota</taxon>
        <taxon>Candidatus Peribacteria</taxon>
        <taxon>Candidatus Peribacterales</taxon>
        <taxon>Candidatus Peribacteraceae</taxon>
        <taxon>Candidatus Peribacter</taxon>
    </lineage>
</organism>
<keyword evidence="3" id="KW-0547">Nucleotide-binding</keyword>
<dbReference type="KEGG" id="prf:PeribacterA2_0508"/>
<dbReference type="Gene3D" id="3.40.50.880">
    <property type="match status" value="1"/>
</dbReference>
<dbReference type="PANTHER" id="PTHR47552">
    <property type="entry name" value="PHOSPHORIBOSYLFORMYLGLYCINAMIDINE SYNTHASE SUBUNIT PURQ"/>
    <property type="match status" value="1"/>
</dbReference>
<dbReference type="PATRIC" id="fig|1735161.3.peg.499"/>
<dbReference type="GO" id="GO:0016787">
    <property type="term" value="F:hydrolase activity"/>
    <property type="evidence" value="ECO:0007669"/>
    <property type="project" value="UniProtKB-KW"/>
</dbReference>
<dbReference type="PROSITE" id="PS51273">
    <property type="entry name" value="GATASE_TYPE_1"/>
    <property type="match status" value="1"/>
</dbReference>
<evidence type="ECO:0000256" key="3">
    <source>
        <dbReference type="ARBA" id="ARBA00022741"/>
    </source>
</evidence>
<keyword evidence="4" id="KW-0658">Purine biosynthesis</keyword>
<dbReference type="InterPro" id="IPR010075">
    <property type="entry name" value="PRibForGlyAmidine_synth_PurQ"/>
</dbReference>
<accession>A0A0S1SUX4</accession>
<accession>A0A0S1SBF1</accession>
<proteinExistence type="predicted"/>
<evidence type="ECO:0000256" key="7">
    <source>
        <dbReference type="ARBA" id="ARBA00022962"/>
    </source>
</evidence>
<dbReference type="InterPro" id="IPR029062">
    <property type="entry name" value="Class_I_gatase-like"/>
</dbReference>
<evidence type="ECO:0000313" key="8">
    <source>
        <dbReference type="EMBL" id="ALM13197.1"/>
    </source>
</evidence>
<dbReference type="SMART" id="SM01211">
    <property type="entry name" value="GATase_5"/>
    <property type="match status" value="1"/>
</dbReference>
<dbReference type="PANTHER" id="PTHR47552:SF1">
    <property type="entry name" value="PHOSPHORIBOSYLFORMYLGLYCINAMIDINE SYNTHASE SUBUNIT PURQ"/>
    <property type="match status" value="1"/>
</dbReference>
<dbReference type="Proteomes" id="UP000069135">
    <property type="component" value="Chromosome"/>
</dbReference>
<reference evidence="9" key="1">
    <citation type="submission" date="2015-10" db="EMBL/GenBank/DDBJ databases">
        <title>Analysis of five complete genome sequences for members of the class Peribacteria in the recently recognized Peregrinibacteria bacterial phylum.</title>
        <authorList>
            <person name="Anantharaman K."/>
            <person name="Brown C.T."/>
            <person name="Burstein D."/>
            <person name="Castelle C.J."/>
            <person name="Probst A.J."/>
            <person name="Thomas B.C."/>
            <person name="Williams K.H."/>
            <person name="Banfield J.F."/>
        </authorList>
    </citation>
    <scope>NUCLEOTIDE SEQUENCE [LARGE SCALE GENOMIC DNA]</scope>
</reference>
<keyword evidence="7" id="KW-0315">Glutamine amidotransferase</keyword>
<evidence type="ECO:0000313" key="9">
    <source>
        <dbReference type="Proteomes" id="UP000069135"/>
    </source>
</evidence>
<dbReference type="AlphaFoldDB" id="A0A0S1SV75"/>
<accession>A0A0S1SL34</accession>
<dbReference type="SUPFAM" id="SSF52317">
    <property type="entry name" value="Class I glutamine amidotransferase-like"/>
    <property type="match status" value="1"/>
</dbReference>
<dbReference type="EMBL" id="CP013065">
    <property type="protein sequence ID" value="ALM13197.1"/>
    <property type="molecule type" value="Genomic_DNA"/>
</dbReference>
<gene>
    <name evidence="8" type="ORF">PeribacterD1_0508</name>
</gene>
<evidence type="ECO:0000256" key="6">
    <source>
        <dbReference type="ARBA" id="ARBA00022840"/>
    </source>
</evidence>
<accession>A0A0S1SV75</accession>
<keyword evidence="6" id="KW-0067">ATP-binding</keyword>
<dbReference type="STRING" id="1735162.PeribacterB2_0507"/>
<evidence type="ECO:0000256" key="4">
    <source>
        <dbReference type="ARBA" id="ARBA00022755"/>
    </source>
</evidence>